<keyword evidence="2" id="KW-1133">Transmembrane helix</keyword>
<organism evidence="4 5">
    <name type="scientific">Streptoalloteichus hindustanus</name>
    <dbReference type="NCBI Taxonomy" id="2017"/>
    <lineage>
        <taxon>Bacteria</taxon>
        <taxon>Bacillati</taxon>
        <taxon>Actinomycetota</taxon>
        <taxon>Actinomycetes</taxon>
        <taxon>Pseudonocardiales</taxon>
        <taxon>Pseudonocardiaceae</taxon>
        <taxon>Streptoalloteichus</taxon>
    </lineage>
</organism>
<feature type="transmembrane region" description="Helical" evidence="2">
    <location>
        <begin position="70"/>
        <end position="89"/>
    </location>
</feature>
<dbReference type="PANTHER" id="PTHR34473:SF3">
    <property type="entry name" value="TRANSMEMBRANE PROTEIN-RELATED"/>
    <property type="match status" value="1"/>
</dbReference>
<dbReference type="OrthoDB" id="3730669at2"/>
<dbReference type="EMBL" id="FQVN01000015">
    <property type="protein sequence ID" value="SHG85569.1"/>
    <property type="molecule type" value="Genomic_DNA"/>
</dbReference>
<proteinExistence type="predicted"/>
<keyword evidence="2" id="KW-0812">Transmembrane</keyword>
<protein>
    <recommendedName>
        <fullName evidence="3">YdbS-like PH domain-containing protein</fullName>
    </recommendedName>
</protein>
<gene>
    <name evidence="4" type="ORF">SAMN05444320_11523</name>
</gene>
<keyword evidence="5" id="KW-1185">Reference proteome</keyword>
<evidence type="ECO:0000256" key="2">
    <source>
        <dbReference type="SAM" id="Phobius"/>
    </source>
</evidence>
<feature type="transmembrane region" description="Helical" evidence="2">
    <location>
        <begin position="42"/>
        <end position="64"/>
    </location>
</feature>
<feature type="domain" description="YdbS-like PH" evidence="3">
    <location>
        <begin position="96"/>
        <end position="173"/>
    </location>
</feature>
<dbReference type="PANTHER" id="PTHR34473">
    <property type="entry name" value="UPF0699 TRANSMEMBRANE PROTEIN YDBS"/>
    <property type="match status" value="1"/>
</dbReference>
<name>A0A1M5N8Q6_STRHI</name>
<dbReference type="InterPro" id="IPR005182">
    <property type="entry name" value="YdbS-like_PH"/>
</dbReference>
<keyword evidence="2" id="KW-0472">Membrane</keyword>
<dbReference type="Proteomes" id="UP000184501">
    <property type="component" value="Unassembled WGS sequence"/>
</dbReference>
<evidence type="ECO:0000313" key="4">
    <source>
        <dbReference type="EMBL" id="SHG85569.1"/>
    </source>
</evidence>
<dbReference type="AlphaFoldDB" id="A0A1M5N8Q6"/>
<dbReference type="RefSeq" id="WP_083960287.1">
    <property type="nucleotide sequence ID" value="NZ_FQVN01000015.1"/>
</dbReference>
<evidence type="ECO:0000256" key="1">
    <source>
        <dbReference type="SAM" id="MobiDB-lite"/>
    </source>
</evidence>
<evidence type="ECO:0000313" key="5">
    <source>
        <dbReference type="Proteomes" id="UP000184501"/>
    </source>
</evidence>
<feature type="region of interest" description="Disordered" evidence="1">
    <location>
        <begin position="1"/>
        <end position="26"/>
    </location>
</feature>
<evidence type="ECO:0000259" key="3">
    <source>
        <dbReference type="Pfam" id="PF03703"/>
    </source>
</evidence>
<sequence>MATVDGSPYGPRVGVSPPGAGQPAELRLRPPRHEVDPRAVRYWTALALVIVVPPVLTLALLTALIPPARLWLGLSLALVALPGVAYVLVMPRWRFRVHRWEVTDQAVYTASGWFWQKWRIAPMSRIQTVDTVRGPLLRMFGLSAVTVTTASAAGPIRIGGLDHRIAEDLAQWLTAATQRTEGDAT</sequence>
<dbReference type="Pfam" id="PF03703">
    <property type="entry name" value="bPH_2"/>
    <property type="match status" value="1"/>
</dbReference>
<reference evidence="4 5" key="1">
    <citation type="submission" date="2016-11" db="EMBL/GenBank/DDBJ databases">
        <authorList>
            <person name="Jaros S."/>
            <person name="Januszkiewicz K."/>
            <person name="Wedrychowicz H."/>
        </authorList>
    </citation>
    <scope>NUCLEOTIDE SEQUENCE [LARGE SCALE GENOMIC DNA]</scope>
    <source>
        <strain evidence="4 5">DSM 44523</strain>
    </source>
</reference>
<dbReference type="STRING" id="2017.SAMN05444320_11523"/>
<accession>A0A1M5N8Q6</accession>